<proteinExistence type="predicted"/>
<evidence type="ECO:0000313" key="3">
    <source>
        <dbReference type="Proteomes" id="UP001501251"/>
    </source>
</evidence>
<name>A0ABP8AZU4_9ACTN</name>
<evidence type="ECO:0000256" key="1">
    <source>
        <dbReference type="SAM" id="MobiDB-lite"/>
    </source>
</evidence>
<accession>A0ABP8AZU4</accession>
<sequence>MISTLQQRGPPTARRTAEYASHELSRPSRVPGLTIGPIPEAFRIRKPEQRRKPG</sequence>
<organism evidence="2 3">
    <name type="scientific">Streptosporangium oxazolinicum</name>
    <dbReference type="NCBI Taxonomy" id="909287"/>
    <lineage>
        <taxon>Bacteria</taxon>
        <taxon>Bacillati</taxon>
        <taxon>Actinomycetota</taxon>
        <taxon>Actinomycetes</taxon>
        <taxon>Streptosporangiales</taxon>
        <taxon>Streptosporangiaceae</taxon>
        <taxon>Streptosporangium</taxon>
    </lineage>
</organism>
<protein>
    <submittedName>
        <fullName evidence="2">Uncharacterized protein</fullName>
    </submittedName>
</protein>
<dbReference type="Proteomes" id="UP001501251">
    <property type="component" value="Unassembled WGS sequence"/>
</dbReference>
<comment type="caution">
    <text evidence="2">The sequence shown here is derived from an EMBL/GenBank/DDBJ whole genome shotgun (WGS) entry which is preliminary data.</text>
</comment>
<gene>
    <name evidence="2" type="ORF">GCM10022252_38240</name>
</gene>
<keyword evidence="3" id="KW-1185">Reference proteome</keyword>
<dbReference type="EMBL" id="BAABAQ010000006">
    <property type="protein sequence ID" value="GAA4194157.1"/>
    <property type="molecule type" value="Genomic_DNA"/>
</dbReference>
<reference evidence="3" key="1">
    <citation type="journal article" date="2019" name="Int. J. Syst. Evol. Microbiol.">
        <title>The Global Catalogue of Microorganisms (GCM) 10K type strain sequencing project: providing services to taxonomists for standard genome sequencing and annotation.</title>
        <authorList>
            <consortium name="The Broad Institute Genomics Platform"/>
            <consortium name="The Broad Institute Genome Sequencing Center for Infectious Disease"/>
            <person name="Wu L."/>
            <person name="Ma J."/>
        </authorList>
    </citation>
    <scope>NUCLEOTIDE SEQUENCE [LARGE SCALE GENOMIC DNA]</scope>
    <source>
        <strain evidence="3">JCM 17388</strain>
    </source>
</reference>
<feature type="region of interest" description="Disordered" evidence="1">
    <location>
        <begin position="1"/>
        <end position="54"/>
    </location>
</feature>
<feature type="compositionally biased region" description="Basic and acidic residues" evidence="1">
    <location>
        <begin position="15"/>
        <end position="26"/>
    </location>
</feature>
<feature type="compositionally biased region" description="Basic and acidic residues" evidence="1">
    <location>
        <begin position="42"/>
        <end position="54"/>
    </location>
</feature>
<evidence type="ECO:0000313" key="2">
    <source>
        <dbReference type="EMBL" id="GAA4194157.1"/>
    </source>
</evidence>